<dbReference type="AlphaFoldDB" id="H6C1F4"/>
<dbReference type="OrthoDB" id="4137750at2759"/>
<sequence length="512" mass="56119">MMRKESSSDSHRDNHLHSHCQTVCALSGKLGEAAAILEGLPAHSRSQDFSDLVHLPIPTILFHPFVIQQHYHLLPVTLSSFIRGSVRVIVEVDAMTVATMVIMLLLLALSSAAPTKVVLDKTTSPSAFARVFFEQLCEAQFCLFGKGKVTFNSGTYSCDCPDWNEHPMFTSPCADLSCPVDQEPFYSYIDDACYCKSFDEWYKVQEELADAYTAPDMERVVDLRRRQITPTGPATTVDTAVPTFIPPPSQDVTPALLNESLTVQPQNTATIGSIVPWFADNLLQVHMQLNGPVADTLVVNASASFPCGNVGFDPEPSIALVPKVVYPGQGEPQVIIADCQCIAVNMYTPTVITYWIQKLDGTVYSLSGSNKVMDLNKMNTNQSVALTLVALSSGPSKRDAEGLSHYVQPERRQMFRGECDQPCPFYHMRKVTSGDGFCACMFNGADEELTVTARDMAEPDSFTAKMTPEACAAMTCFEGGDHPAVFNPFSLTCWCVTPPYLENNPSAWTPSA</sequence>
<proteinExistence type="predicted"/>
<reference evidence="1" key="1">
    <citation type="submission" date="2011-07" db="EMBL/GenBank/DDBJ databases">
        <title>The Genome Sequence of Exophiala (Wangiella) dermatitidis NIH/UT8656.</title>
        <authorList>
            <consortium name="The Broad Institute Genome Sequencing Platform"/>
            <person name="Cuomo C."/>
            <person name="Wang Z."/>
            <person name="Hunicke-Smith S."/>
            <person name="Szanislo P.J."/>
            <person name="Earl A."/>
            <person name="Young S.K."/>
            <person name="Zeng Q."/>
            <person name="Gargeya S."/>
            <person name="Fitzgerald M."/>
            <person name="Haas B."/>
            <person name="Abouelleil A."/>
            <person name="Alvarado L."/>
            <person name="Arachchi H.M."/>
            <person name="Berlin A."/>
            <person name="Brown A."/>
            <person name="Chapman S.B."/>
            <person name="Chen Z."/>
            <person name="Dunbar C."/>
            <person name="Freedman E."/>
            <person name="Gearin G."/>
            <person name="Gellesch M."/>
            <person name="Goldberg J."/>
            <person name="Griggs A."/>
            <person name="Gujja S."/>
            <person name="Heiman D."/>
            <person name="Howarth C."/>
            <person name="Larson L."/>
            <person name="Lui A."/>
            <person name="MacDonald P.J.P."/>
            <person name="Montmayeur A."/>
            <person name="Murphy C."/>
            <person name="Neiman D."/>
            <person name="Pearson M."/>
            <person name="Priest M."/>
            <person name="Roberts A."/>
            <person name="Saif S."/>
            <person name="Shea T."/>
            <person name="Shenoy N."/>
            <person name="Sisk P."/>
            <person name="Stolte C."/>
            <person name="Sykes S."/>
            <person name="Wortman J."/>
            <person name="Nusbaum C."/>
            <person name="Birren B."/>
        </authorList>
    </citation>
    <scope>NUCLEOTIDE SEQUENCE</scope>
    <source>
        <strain evidence="1">NIH/UT8656</strain>
    </source>
</reference>
<protein>
    <submittedName>
        <fullName evidence="1">Uncharacterized protein</fullName>
    </submittedName>
</protein>
<evidence type="ECO:0000313" key="1">
    <source>
        <dbReference type="EMBL" id="EHY57739.1"/>
    </source>
</evidence>
<dbReference type="Proteomes" id="UP000007304">
    <property type="component" value="Unassembled WGS sequence"/>
</dbReference>
<dbReference type="VEuPathDB" id="FungiDB:HMPREF1120_05765"/>
<dbReference type="EMBL" id="JH226134">
    <property type="protein sequence ID" value="EHY57739.1"/>
    <property type="molecule type" value="Genomic_DNA"/>
</dbReference>
<accession>H6C1F4</accession>
<organism evidence="1 2">
    <name type="scientific">Exophiala dermatitidis (strain ATCC 34100 / CBS 525.76 / NIH/UT8656)</name>
    <name type="common">Black yeast</name>
    <name type="synonym">Wangiella dermatitidis</name>
    <dbReference type="NCBI Taxonomy" id="858893"/>
    <lineage>
        <taxon>Eukaryota</taxon>
        <taxon>Fungi</taxon>
        <taxon>Dikarya</taxon>
        <taxon>Ascomycota</taxon>
        <taxon>Pezizomycotina</taxon>
        <taxon>Eurotiomycetes</taxon>
        <taxon>Chaetothyriomycetidae</taxon>
        <taxon>Chaetothyriales</taxon>
        <taxon>Herpotrichiellaceae</taxon>
        <taxon>Exophiala</taxon>
    </lineage>
</organism>
<gene>
    <name evidence="1" type="ORF">HMPREF1120_05765</name>
</gene>
<dbReference type="InParanoid" id="H6C1F4"/>
<dbReference type="eggNOG" id="ENOG502R9R0">
    <property type="taxonomic scope" value="Eukaryota"/>
</dbReference>
<dbReference type="RefSeq" id="XP_009158200.1">
    <property type="nucleotide sequence ID" value="XM_009159952.1"/>
</dbReference>
<dbReference type="GeneID" id="20310404"/>
<keyword evidence="2" id="KW-1185">Reference proteome</keyword>
<name>H6C1F4_EXODN</name>
<evidence type="ECO:0000313" key="2">
    <source>
        <dbReference type="Proteomes" id="UP000007304"/>
    </source>
</evidence>
<dbReference type="HOGENOM" id="CLU_040824_0_0_1"/>
<dbReference type="OMA" id="IAVNMYT"/>